<keyword evidence="1 3" id="KW-0238">DNA-binding</keyword>
<gene>
    <name evidence="3" type="ORF">LZD57_02060</name>
</gene>
<accession>A0A9X1NZ16</accession>
<evidence type="ECO:0000256" key="1">
    <source>
        <dbReference type="PROSITE-ProRule" id="PRU01076"/>
    </source>
</evidence>
<name>A0A9X1NZ16_9HYPH</name>
<dbReference type="PROSITE" id="PS51740">
    <property type="entry name" value="SPOVT_ABRB"/>
    <property type="match status" value="1"/>
</dbReference>
<evidence type="ECO:0000259" key="2">
    <source>
        <dbReference type="PROSITE" id="PS51740"/>
    </source>
</evidence>
<dbReference type="AlphaFoldDB" id="A0A9X1NZ16"/>
<dbReference type="InterPro" id="IPR037914">
    <property type="entry name" value="SpoVT-AbrB_sf"/>
</dbReference>
<dbReference type="Proteomes" id="UP001139035">
    <property type="component" value="Unassembled WGS sequence"/>
</dbReference>
<sequence length="93" mass="9940">MFEVIVDAEGRVTIPKPIRDTLHLEAGDRLAFVEVDGSVVLQPRNGSVAAIYGALSSYAIPETTLDDYDAAVGEGISDHVEGREKGIRQGRSA</sequence>
<feature type="domain" description="SpoVT-AbrB" evidence="2">
    <location>
        <begin position="1"/>
        <end position="46"/>
    </location>
</feature>
<dbReference type="Pfam" id="PF04014">
    <property type="entry name" value="MazE_antitoxin"/>
    <property type="match status" value="1"/>
</dbReference>
<evidence type="ECO:0000313" key="4">
    <source>
        <dbReference type="Proteomes" id="UP001139035"/>
    </source>
</evidence>
<dbReference type="EMBL" id="JAJUWU010000002">
    <property type="protein sequence ID" value="MCE7026764.1"/>
    <property type="molecule type" value="Genomic_DNA"/>
</dbReference>
<comment type="caution">
    <text evidence="3">The sequence shown here is derived from an EMBL/GenBank/DDBJ whole genome shotgun (WGS) entry which is preliminary data.</text>
</comment>
<dbReference type="SUPFAM" id="SSF89447">
    <property type="entry name" value="AbrB/MazE/MraZ-like"/>
    <property type="match status" value="1"/>
</dbReference>
<dbReference type="NCBIfam" id="TIGR01439">
    <property type="entry name" value="lp_hng_hel_AbrB"/>
    <property type="match status" value="1"/>
</dbReference>
<protein>
    <submittedName>
        <fullName evidence="3">AbrB/MazE/SpoVT family DNA-binding domain-containing protein</fullName>
    </submittedName>
</protein>
<dbReference type="GO" id="GO:0003677">
    <property type="term" value="F:DNA binding"/>
    <property type="evidence" value="ECO:0007669"/>
    <property type="project" value="UniProtKB-UniRule"/>
</dbReference>
<dbReference type="InterPro" id="IPR007159">
    <property type="entry name" value="SpoVT-AbrB_dom"/>
</dbReference>
<dbReference type="SMART" id="SM00966">
    <property type="entry name" value="SpoVT_AbrB"/>
    <property type="match status" value="1"/>
</dbReference>
<proteinExistence type="predicted"/>
<keyword evidence="4" id="KW-1185">Reference proteome</keyword>
<dbReference type="Gene3D" id="2.10.260.10">
    <property type="match status" value="1"/>
</dbReference>
<organism evidence="3 4">
    <name type="scientific">Jiella avicenniae</name>
    <dbReference type="NCBI Taxonomy" id="2907202"/>
    <lineage>
        <taxon>Bacteria</taxon>
        <taxon>Pseudomonadati</taxon>
        <taxon>Pseudomonadota</taxon>
        <taxon>Alphaproteobacteria</taxon>
        <taxon>Hyphomicrobiales</taxon>
        <taxon>Aurantimonadaceae</taxon>
        <taxon>Jiella</taxon>
    </lineage>
</organism>
<evidence type="ECO:0000313" key="3">
    <source>
        <dbReference type="EMBL" id="MCE7026764.1"/>
    </source>
</evidence>
<reference evidence="3" key="1">
    <citation type="submission" date="2022-01" db="EMBL/GenBank/DDBJ databases">
        <title>Jiella avicenniae sp. nov., a novel endophytic bacterium isolated from bark of Avicennia marina.</title>
        <authorList>
            <person name="Tuo L."/>
        </authorList>
    </citation>
    <scope>NUCLEOTIDE SEQUENCE</scope>
    <source>
        <strain evidence="3">CBK1P-4</strain>
    </source>
</reference>
<dbReference type="RefSeq" id="WP_233717466.1">
    <property type="nucleotide sequence ID" value="NZ_JAJUWU010000002.1"/>
</dbReference>